<sequence>MEVDANHLESVKAKNSCTIECLGLIQHPFQLTSSTPQLPLKSTLTQLKRILPIKFMPNKGSGFVQNRIFTKGSQSG</sequence>
<dbReference type="AlphaFoldDB" id="A0AAE3UJE5"/>
<evidence type="ECO:0000313" key="1">
    <source>
        <dbReference type="EMBL" id="MDJ1505817.1"/>
    </source>
</evidence>
<reference evidence="1" key="1">
    <citation type="submission" date="2023-05" db="EMBL/GenBank/DDBJ databases">
        <authorList>
            <person name="Zhang X."/>
        </authorList>
    </citation>
    <scope>NUCLEOTIDE SEQUENCE</scope>
    <source>
        <strain evidence="1">BD1B2-1</strain>
    </source>
</reference>
<organism evidence="1 2">
    <name type="scientific">Xanthocytophaga agilis</name>
    <dbReference type="NCBI Taxonomy" id="3048010"/>
    <lineage>
        <taxon>Bacteria</taxon>
        <taxon>Pseudomonadati</taxon>
        <taxon>Bacteroidota</taxon>
        <taxon>Cytophagia</taxon>
        <taxon>Cytophagales</taxon>
        <taxon>Rhodocytophagaceae</taxon>
        <taxon>Xanthocytophaga</taxon>
    </lineage>
</organism>
<accession>A0AAE3UJE5</accession>
<comment type="caution">
    <text evidence="1">The sequence shown here is derived from an EMBL/GenBank/DDBJ whole genome shotgun (WGS) entry which is preliminary data.</text>
</comment>
<name>A0AAE3UJE5_9BACT</name>
<keyword evidence="2" id="KW-1185">Reference proteome</keyword>
<gene>
    <name evidence="1" type="ORF">QNI22_34490</name>
</gene>
<evidence type="ECO:0000313" key="2">
    <source>
        <dbReference type="Proteomes" id="UP001232063"/>
    </source>
</evidence>
<proteinExistence type="predicted"/>
<protein>
    <submittedName>
        <fullName evidence="1">Uncharacterized protein</fullName>
    </submittedName>
</protein>
<dbReference type="EMBL" id="JASJOU010000018">
    <property type="protein sequence ID" value="MDJ1505817.1"/>
    <property type="molecule type" value="Genomic_DNA"/>
</dbReference>
<dbReference type="Proteomes" id="UP001232063">
    <property type="component" value="Unassembled WGS sequence"/>
</dbReference>
<dbReference type="RefSeq" id="WP_314518258.1">
    <property type="nucleotide sequence ID" value="NZ_JASJOU010000018.1"/>
</dbReference>